<dbReference type="GO" id="GO:0016279">
    <property type="term" value="F:protein-lysine N-methyltransferase activity"/>
    <property type="evidence" value="ECO:0007669"/>
    <property type="project" value="TreeGrafter"/>
</dbReference>
<dbReference type="SUPFAM" id="SSF82199">
    <property type="entry name" value="SET domain"/>
    <property type="match status" value="1"/>
</dbReference>
<gene>
    <name evidence="1" type="ORF">RchiOBHm_Chr5g0063511</name>
</gene>
<dbReference type="EMBL" id="PDCK01000043">
    <property type="protein sequence ID" value="PRQ33961.1"/>
    <property type="molecule type" value="Genomic_DNA"/>
</dbReference>
<dbReference type="GO" id="GO:0010027">
    <property type="term" value="P:thylakoid membrane organization"/>
    <property type="evidence" value="ECO:0007669"/>
    <property type="project" value="TreeGrafter"/>
</dbReference>
<protein>
    <submittedName>
        <fullName evidence="1">Uncharacterized protein</fullName>
    </submittedName>
</protein>
<organism evidence="1 2">
    <name type="scientific">Rosa chinensis</name>
    <name type="common">China rose</name>
    <dbReference type="NCBI Taxonomy" id="74649"/>
    <lineage>
        <taxon>Eukaryota</taxon>
        <taxon>Viridiplantae</taxon>
        <taxon>Streptophyta</taxon>
        <taxon>Embryophyta</taxon>
        <taxon>Tracheophyta</taxon>
        <taxon>Spermatophyta</taxon>
        <taxon>Magnoliopsida</taxon>
        <taxon>eudicotyledons</taxon>
        <taxon>Gunneridae</taxon>
        <taxon>Pentapetalae</taxon>
        <taxon>rosids</taxon>
        <taxon>fabids</taxon>
        <taxon>Rosales</taxon>
        <taxon>Rosaceae</taxon>
        <taxon>Rosoideae</taxon>
        <taxon>Rosoideae incertae sedis</taxon>
        <taxon>Rosa</taxon>
    </lineage>
</organism>
<dbReference type="GO" id="GO:0042793">
    <property type="term" value="P:plastid transcription"/>
    <property type="evidence" value="ECO:0007669"/>
    <property type="project" value="TreeGrafter"/>
</dbReference>
<sequence>MRAYGIEFKEGPDGFGVYASKDVEPLCRARVIMEIPLELMLTISQKLPWMFFPDIVPVGHPIFDIINSTDPETGWDLRLACLLLYAFDWEDNFWQLYSDFLPSADECPSLLLASEVLWLRHLLGFWIDLYTPVDACFLPSNQVCNTFTLANLLSLGSSSAARPLRLDRLLPCWVIHSSHSTESRMLKRNCVNQRATNESLKRIKFVIVSLTGWGALIFSGYKFFTGGKGKKEEGFQRVNKRMYLKLLVHCFHL</sequence>
<dbReference type="Gramene" id="PRQ33961">
    <property type="protein sequence ID" value="PRQ33961"/>
    <property type="gene ID" value="RchiOBHm_Chr5g0063511"/>
</dbReference>
<dbReference type="PANTHER" id="PTHR13271:SF54">
    <property type="entry name" value="PROTEIN PLASTID TRANSCRIPTIONALLY ACTIVE 14"/>
    <property type="match status" value="1"/>
</dbReference>
<dbReference type="STRING" id="74649.A0A2P6QIF8"/>
<dbReference type="GO" id="GO:0009534">
    <property type="term" value="C:chloroplast thylakoid"/>
    <property type="evidence" value="ECO:0007669"/>
    <property type="project" value="TreeGrafter"/>
</dbReference>
<dbReference type="GO" id="GO:0009658">
    <property type="term" value="P:chloroplast organization"/>
    <property type="evidence" value="ECO:0007669"/>
    <property type="project" value="TreeGrafter"/>
</dbReference>
<comment type="caution">
    <text evidence="1">The sequence shown here is derived from an EMBL/GenBank/DDBJ whole genome shotgun (WGS) entry which is preliminary data.</text>
</comment>
<reference evidence="1 2" key="1">
    <citation type="journal article" date="2018" name="Nat. Genet.">
        <title>The Rosa genome provides new insights in the design of modern roses.</title>
        <authorList>
            <person name="Bendahmane M."/>
        </authorList>
    </citation>
    <scope>NUCLEOTIDE SEQUENCE [LARGE SCALE GENOMIC DNA]</scope>
    <source>
        <strain evidence="2">cv. Old Blush</strain>
    </source>
</reference>
<accession>A0A2P6QIF8</accession>
<dbReference type="AlphaFoldDB" id="A0A2P6QIF8"/>
<evidence type="ECO:0000313" key="1">
    <source>
        <dbReference type="EMBL" id="PRQ33961.1"/>
    </source>
</evidence>
<dbReference type="GO" id="GO:0000427">
    <property type="term" value="C:plastid-encoded plastid RNA polymerase complex"/>
    <property type="evidence" value="ECO:0007669"/>
    <property type="project" value="TreeGrafter"/>
</dbReference>
<dbReference type="InterPro" id="IPR050600">
    <property type="entry name" value="SETD3_SETD6_MTase"/>
</dbReference>
<dbReference type="Gene3D" id="3.90.1410.10">
    <property type="entry name" value="set domain protein methyltransferase, domain 1"/>
    <property type="match status" value="1"/>
</dbReference>
<name>A0A2P6QIF8_ROSCH</name>
<keyword evidence="2" id="KW-1185">Reference proteome</keyword>
<proteinExistence type="predicted"/>
<dbReference type="PANTHER" id="PTHR13271">
    <property type="entry name" value="UNCHARACTERIZED PUTATIVE METHYLTRANSFERASE"/>
    <property type="match status" value="1"/>
</dbReference>
<dbReference type="InterPro" id="IPR046341">
    <property type="entry name" value="SET_dom_sf"/>
</dbReference>
<evidence type="ECO:0000313" key="2">
    <source>
        <dbReference type="Proteomes" id="UP000238479"/>
    </source>
</evidence>
<dbReference type="Proteomes" id="UP000238479">
    <property type="component" value="Chromosome 5"/>
</dbReference>